<comment type="caution">
    <text evidence="5">The sequence shown here is derived from an EMBL/GenBank/DDBJ whole genome shotgun (WGS) entry which is preliminary data.</text>
</comment>
<accession>A0A4Q7MNB1</accession>
<keyword evidence="2" id="KW-0560">Oxidoreductase</keyword>
<dbReference type="PRINTS" id="PR00469">
    <property type="entry name" value="PNDRDTASEII"/>
</dbReference>
<dbReference type="RefSeq" id="WP_165391083.1">
    <property type="nucleotide sequence ID" value="NZ_SGWY01000001.1"/>
</dbReference>
<organism evidence="5 6">
    <name type="scientific">Agromyces ramosus</name>
    <dbReference type="NCBI Taxonomy" id="33879"/>
    <lineage>
        <taxon>Bacteria</taxon>
        <taxon>Bacillati</taxon>
        <taxon>Actinomycetota</taxon>
        <taxon>Actinomycetes</taxon>
        <taxon>Micrococcales</taxon>
        <taxon>Microbacteriaceae</taxon>
        <taxon>Agromyces</taxon>
    </lineage>
</organism>
<dbReference type="Proteomes" id="UP000293289">
    <property type="component" value="Unassembled WGS sequence"/>
</dbReference>
<dbReference type="Gene3D" id="3.50.50.60">
    <property type="entry name" value="FAD/NAD(P)-binding domain"/>
    <property type="match status" value="2"/>
</dbReference>
<dbReference type="PANTHER" id="PTHR48105">
    <property type="entry name" value="THIOREDOXIN REDUCTASE 1-RELATED-RELATED"/>
    <property type="match status" value="1"/>
</dbReference>
<feature type="domain" description="FAD/NAD(P)-binding" evidence="4">
    <location>
        <begin position="243"/>
        <end position="554"/>
    </location>
</feature>
<protein>
    <submittedName>
        <fullName evidence="5">Thioredoxin reductase (NADPH)</fullName>
    </submittedName>
</protein>
<evidence type="ECO:0000256" key="3">
    <source>
        <dbReference type="ARBA" id="ARBA00048132"/>
    </source>
</evidence>
<name>A0A4Q7MNB1_9MICO</name>
<dbReference type="SUPFAM" id="SSF51905">
    <property type="entry name" value="FAD/NAD(P)-binding domain"/>
    <property type="match status" value="1"/>
</dbReference>
<dbReference type="EMBL" id="SGWY01000001">
    <property type="protein sequence ID" value="RZS68159.1"/>
    <property type="molecule type" value="Genomic_DNA"/>
</dbReference>
<dbReference type="PRINTS" id="PR00368">
    <property type="entry name" value="FADPNR"/>
</dbReference>
<dbReference type="InterPro" id="IPR050097">
    <property type="entry name" value="Ferredoxin-NADP_redctase_2"/>
</dbReference>
<comment type="catalytic activity">
    <reaction evidence="3">
        <text>[thioredoxin]-dithiol + NADP(+) = [thioredoxin]-disulfide + NADPH + H(+)</text>
        <dbReference type="Rhea" id="RHEA:20345"/>
        <dbReference type="Rhea" id="RHEA-COMP:10698"/>
        <dbReference type="Rhea" id="RHEA-COMP:10700"/>
        <dbReference type="ChEBI" id="CHEBI:15378"/>
        <dbReference type="ChEBI" id="CHEBI:29950"/>
        <dbReference type="ChEBI" id="CHEBI:50058"/>
        <dbReference type="ChEBI" id="CHEBI:57783"/>
        <dbReference type="ChEBI" id="CHEBI:58349"/>
        <dbReference type="EC" id="1.8.1.9"/>
    </reaction>
</comment>
<evidence type="ECO:0000313" key="5">
    <source>
        <dbReference type="EMBL" id="RZS68159.1"/>
    </source>
</evidence>
<sequence>MDARAPAALPPVILVVSADEQVLESLLVPLRRRYAEDYRIVDADGPASAVAAIEELAAVDGSSLALVLADDATPVAEHDSVFAAARRSFPDVRRGLVIEWGSWADRTTADAVLELMTRVQIDYYVVRPVHSPDESFHRAVTDFLREWEASAGKRHRGFTVIGEEAQPRTHVLRSRLARGGVPSDHLDPSSPDAVSLLAAVGVEYSGVPLVRTADGRVLVDPDDAELARAYGLETALPETDVELAVVGAGPAGLAAAVYAASEGLRTLVLEGESIGGQAGSSSLIRNYLGFSRGVSGAELAQRAYQQAWVFGARFAHTRRVSGMRIVEGGFELDVAGGDVVRARAVVLASGVTYRRLSAPGLQPFVGASVFYGASSVEARAQSGRDVLVVGGGNSAGQAALHLARYARSVSLVVRGPSLAASMSRYLIDQLDAAGVGLVTGARVVDAGAAAEPDRLDHVVLERTDSGERTTMPADAVFITIGARPHTEWLAPEVLRDQWGSVITGPDVLAEGGKRAWLGGDDGPTALESSVPGFYAVGDVRRGSVKRVASAVGEGSVVISSVHAHLGAHAGG</sequence>
<evidence type="ECO:0000313" key="6">
    <source>
        <dbReference type="Proteomes" id="UP000293289"/>
    </source>
</evidence>
<keyword evidence="6" id="KW-1185">Reference proteome</keyword>
<keyword evidence="1" id="KW-0285">Flavoprotein</keyword>
<gene>
    <name evidence="5" type="ORF">EV187_0586</name>
</gene>
<dbReference type="InterPro" id="IPR023753">
    <property type="entry name" value="FAD/NAD-binding_dom"/>
</dbReference>
<dbReference type="GO" id="GO:0004791">
    <property type="term" value="F:thioredoxin-disulfide reductase (NADPH) activity"/>
    <property type="evidence" value="ECO:0007669"/>
    <property type="project" value="UniProtKB-EC"/>
</dbReference>
<evidence type="ECO:0000256" key="2">
    <source>
        <dbReference type="ARBA" id="ARBA00023002"/>
    </source>
</evidence>
<reference evidence="5 6" key="1">
    <citation type="submission" date="2019-02" db="EMBL/GenBank/DDBJ databases">
        <title>Genomic Encyclopedia of Type Strains, Phase IV (KMG-IV): sequencing the most valuable type-strain genomes for metagenomic binning, comparative biology and taxonomic classification.</title>
        <authorList>
            <person name="Goeker M."/>
        </authorList>
    </citation>
    <scope>NUCLEOTIDE SEQUENCE [LARGE SCALE GENOMIC DNA]</scope>
    <source>
        <strain evidence="5 6">DSM 43045</strain>
    </source>
</reference>
<proteinExistence type="predicted"/>
<dbReference type="AlphaFoldDB" id="A0A4Q7MNB1"/>
<dbReference type="Pfam" id="PF07992">
    <property type="entry name" value="Pyr_redox_2"/>
    <property type="match status" value="1"/>
</dbReference>
<evidence type="ECO:0000256" key="1">
    <source>
        <dbReference type="ARBA" id="ARBA00022630"/>
    </source>
</evidence>
<dbReference type="InterPro" id="IPR036188">
    <property type="entry name" value="FAD/NAD-bd_sf"/>
</dbReference>
<evidence type="ECO:0000259" key="4">
    <source>
        <dbReference type="Pfam" id="PF07992"/>
    </source>
</evidence>